<gene>
    <name evidence="2" type="ORF">IRJ18_16055</name>
</gene>
<comment type="caution">
    <text evidence="2">The sequence shown here is derived from an EMBL/GenBank/DDBJ whole genome shotgun (WGS) entry which is preliminary data.</text>
</comment>
<protein>
    <submittedName>
        <fullName evidence="2">Glycosyltransferase</fullName>
    </submittedName>
</protein>
<dbReference type="InterPro" id="IPR001173">
    <property type="entry name" value="Glyco_trans_2-like"/>
</dbReference>
<dbReference type="Pfam" id="PF00535">
    <property type="entry name" value="Glycos_transf_2"/>
    <property type="match status" value="1"/>
</dbReference>
<name>A0ABR9XLQ4_9SPHI</name>
<dbReference type="EMBL" id="JADFFM010000002">
    <property type="protein sequence ID" value="MBE9667888.1"/>
    <property type="molecule type" value="Genomic_DNA"/>
</dbReference>
<accession>A0ABR9XLQ4</accession>
<dbReference type="Proteomes" id="UP000632774">
    <property type="component" value="Unassembled WGS sequence"/>
</dbReference>
<proteinExistence type="predicted"/>
<sequence length="258" mass="29411">MDNKISIITAVFNGEKYLQGLIESVISQDYSNYELIIIDGRSTDDTIAVIKKYEKHIAYWISEKDNGIYDAWNKGIEKATGDWIAFLGSDDVLLPGALTAYSKYFIQVGTDFDFVCSKLILVKQDGETVIRTKGCPWKWDEFKKTNHLAHPGSLHNSAYFKQYGNYNLDFRINGDYELLLRAQDQLKAGFVNAVTVKMRDGGVSAGYKALKEHRDILLVATNSNWLMANTHYFYLVIKLFGKKLLAKLQINAYFRKSV</sequence>
<dbReference type="InterPro" id="IPR029044">
    <property type="entry name" value="Nucleotide-diphossugar_trans"/>
</dbReference>
<dbReference type="RefSeq" id="WP_194107325.1">
    <property type="nucleotide sequence ID" value="NZ_JADFFM010000002.1"/>
</dbReference>
<dbReference type="SUPFAM" id="SSF53448">
    <property type="entry name" value="Nucleotide-diphospho-sugar transferases"/>
    <property type="match status" value="1"/>
</dbReference>
<evidence type="ECO:0000313" key="2">
    <source>
        <dbReference type="EMBL" id="MBE9667888.1"/>
    </source>
</evidence>
<organism evidence="2 3">
    <name type="scientific">Mucilaginibacter boryungensis</name>
    <dbReference type="NCBI Taxonomy" id="768480"/>
    <lineage>
        <taxon>Bacteria</taxon>
        <taxon>Pseudomonadati</taxon>
        <taxon>Bacteroidota</taxon>
        <taxon>Sphingobacteriia</taxon>
        <taxon>Sphingobacteriales</taxon>
        <taxon>Sphingobacteriaceae</taxon>
        <taxon>Mucilaginibacter</taxon>
    </lineage>
</organism>
<dbReference type="CDD" id="cd06433">
    <property type="entry name" value="GT_2_WfgS_like"/>
    <property type="match status" value="1"/>
</dbReference>
<feature type="domain" description="Glycosyltransferase 2-like" evidence="1">
    <location>
        <begin position="6"/>
        <end position="132"/>
    </location>
</feature>
<dbReference type="PANTHER" id="PTHR22916:SF3">
    <property type="entry name" value="UDP-GLCNAC:BETAGAL BETA-1,3-N-ACETYLGLUCOSAMINYLTRANSFERASE-LIKE PROTEIN 1"/>
    <property type="match status" value="1"/>
</dbReference>
<reference evidence="2 3" key="1">
    <citation type="submission" date="2020-10" db="EMBL/GenBank/DDBJ databases">
        <title>Mucilaginibacter mali sp. nov., isolated from rhizosphere soil of apple orchard.</title>
        <authorList>
            <person name="Lee J.-S."/>
            <person name="Kim H.S."/>
            <person name="Kim J.-S."/>
        </authorList>
    </citation>
    <scope>NUCLEOTIDE SEQUENCE [LARGE SCALE GENOMIC DNA]</scope>
    <source>
        <strain evidence="2 3">KCTC 23157</strain>
    </source>
</reference>
<dbReference type="PANTHER" id="PTHR22916">
    <property type="entry name" value="GLYCOSYLTRANSFERASE"/>
    <property type="match status" value="1"/>
</dbReference>
<evidence type="ECO:0000313" key="3">
    <source>
        <dbReference type="Proteomes" id="UP000632774"/>
    </source>
</evidence>
<evidence type="ECO:0000259" key="1">
    <source>
        <dbReference type="Pfam" id="PF00535"/>
    </source>
</evidence>
<dbReference type="Gene3D" id="3.90.550.10">
    <property type="entry name" value="Spore Coat Polysaccharide Biosynthesis Protein SpsA, Chain A"/>
    <property type="match status" value="1"/>
</dbReference>
<keyword evidence="3" id="KW-1185">Reference proteome</keyword>